<feature type="region of interest" description="Disordered" evidence="1">
    <location>
        <begin position="778"/>
        <end position="833"/>
    </location>
</feature>
<dbReference type="Proteomes" id="UP000233837">
    <property type="component" value="Unassembled WGS sequence"/>
</dbReference>
<dbReference type="Gene3D" id="3.40.50.300">
    <property type="entry name" value="P-loop containing nucleotide triphosphate hydrolases"/>
    <property type="match status" value="1"/>
</dbReference>
<reference evidence="2 3" key="1">
    <citation type="journal article" date="2016" name="Sci. Rep.">
        <title>The Dendrobium catenatum Lindl. genome sequence provides insights into polysaccharide synthase, floral development and adaptive evolution.</title>
        <authorList>
            <person name="Zhang G.Q."/>
            <person name="Xu Q."/>
            <person name="Bian C."/>
            <person name="Tsai W.C."/>
            <person name="Yeh C.M."/>
            <person name="Liu K.W."/>
            <person name="Yoshida K."/>
            <person name="Zhang L.S."/>
            <person name="Chang S.B."/>
            <person name="Chen F."/>
            <person name="Shi Y."/>
            <person name="Su Y.Y."/>
            <person name="Zhang Y.Q."/>
            <person name="Chen L.J."/>
            <person name="Yin Y."/>
            <person name="Lin M."/>
            <person name="Huang H."/>
            <person name="Deng H."/>
            <person name="Wang Z.W."/>
            <person name="Zhu S.L."/>
            <person name="Zhao X."/>
            <person name="Deng C."/>
            <person name="Niu S.C."/>
            <person name="Huang J."/>
            <person name="Wang M."/>
            <person name="Liu G.H."/>
            <person name="Yang H.J."/>
            <person name="Xiao X.J."/>
            <person name="Hsiao Y.Y."/>
            <person name="Wu W.L."/>
            <person name="Chen Y.Y."/>
            <person name="Mitsuda N."/>
            <person name="Ohme-Takagi M."/>
            <person name="Luo Y.B."/>
            <person name="Van de Peer Y."/>
            <person name="Liu Z.J."/>
        </authorList>
    </citation>
    <scope>NUCLEOTIDE SEQUENCE [LARGE SCALE GENOMIC DNA]</scope>
    <source>
        <tissue evidence="2">The whole plant</tissue>
    </source>
</reference>
<dbReference type="InterPro" id="IPR026314">
    <property type="entry name" value="YLP_motif_con_p1"/>
</dbReference>
<dbReference type="AlphaFoldDB" id="A0A2I0VJG7"/>
<dbReference type="FunFam" id="3.40.50.300:FF:000978">
    <property type="entry name" value="YLP motif-containing protein 1 isoform X3"/>
    <property type="match status" value="1"/>
</dbReference>
<evidence type="ECO:0000313" key="3">
    <source>
        <dbReference type="Proteomes" id="UP000233837"/>
    </source>
</evidence>
<proteinExistence type="predicted"/>
<keyword evidence="3" id="KW-1185">Reference proteome</keyword>
<reference evidence="2 3" key="2">
    <citation type="journal article" date="2017" name="Nature">
        <title>The Apostasia genome and the evolution of orchids.</title>
        <authorList>
            <person name="Zhang G.Q."/>
            <person name="Liu K.W."/>
            <person name="Li Z."/>
            <person name="Lohaus R."/>
            <person name="Hsiao Y.Y."/>
            <person name="Niu S.C."/>
            <person name="Wang J.Y."/>
            <person name="Lin Y.C."/>
            <person name="Xu Q."/>
            <person name="Chen L.J."/>
            <person name="Yoshida K."/>
            <person name="Fujiwara S."/>
            <person name="Wang Z.W."/>
            <person name="Zhang Y.Q."/>
            <person name="Mitsuda N."/>
            <person name="Wang M."/>
            <person name="Liu G.H."/>
            <person name="Pecoraro L."/>
            <person name="Huang H.X."/>
            <person name="Xiao X.J."/>
            <person name="Lin M."/>
            <person name="Wu X.Y."/>
            <person name="Wu W.L."/>
            <person name="Chen Y.Y."/>
            <person name="Chang S.B."/>
            <person name="Sakamoto S."/>
            <person name="Ohme-Takagi M."/>
            <person name="Yagi M."/>
            <person name="Zeng S.J."/>
            <person name="Shen C.Y."/>
            <person name="Yeh C.M."/>
            <person name="Luo Y.B."/>
            <person name="Tsai W.C."/>
            <person name="Van de Peer Y."/>
            <person name="Liu Z.J."/>
        </authorList>
    </citation>
    <scope>NUCLEOTIDE SEQUENCE [LARGE SCALE GENOMIC DNA]</scope>
    <source>
        <tissue evidence="2">The whole plant</tissue>
    </source>
</reference>
<feature type="compositionally biased region" description="Basic and acidic residues" evidence="1">
    <location>
        <begin position="803"/>
        <end position="813"/>
    </location>
</feature>
<evidence type="ECO:0000313" key="2">
    <source>
        <dbReference type="EMBL" id="PKU63554.1"/>
    </source>
</evidence>
<protein>
    <recommendedName>
        <fullName evidence="4">YLP motif-containing protein 1</fullName>
    </recommendedName>
</protein>
<feature type="compositionally biased region" description="Basic and acidic residues" evidence="1">
    <location>
        <begin position="208"/>
        <end position="217"/>
    </location>
</feature>
<sequence>MDDYWRFRPIPDDRQLCPACSIPHYPFCPSPPAFAADNFRFRSSDFRPPLFDRPFYIPSPSSGTAFLGPPSHQPLFIHGEVVDRESFRKRMRVEDAEVGVFPPFQPLNRAFSVDDERRLNLIRDHGREGTTQVHNVSHWNNNSDYRMDGDGQDVLQKHFGSSGINHGLSESEIYPRDGRFHHAKGYEAYPSQPIYNLDREDRRDFERMEFGSDRRGPFDSQIGGDYSYRPSAQLDRNLQAPRFGGSDDALGASQNFASVVPGEYFRKDSWRPGSYSTNDDNTSRVGNFNDQQQTPYSTNDYSSLRVGNFHDQQQAHPMPSCYPLLPKQPSHPHTEDHLTATYGQEYATQNHMESKSEFYKQKGEMMRNCLDDWRPIPGKIQKPLDLPTYPAVEQLGPHTSKQAGDTPAAAYINHVMGTSKPEQGHTSQAYPPIPPQPLFPVANHVMGTSIPDHGHTSQVHPPIPAQPLFPIQTEASLSSLQATSSVSATNSVVSPVRVNTLAKRLLSVYGSQSLPQGELYSDHPVQASKGFAIEGSPFIHQPSSNFDERRPSFPVKQSFKEKPAYVDASRLFKQPYRASRPDRIVIILRGLPGSGKSYLAKAIRDIEVENGGNAPRIHAMDDYFMIEVEKKVEDNEGFKSTGPVRSKKQITKKVIEYCYEPEMEEAYRSSMLKAFKKTMDDGIFTFVIVDDRNLRVADFAQFWAIAKRLGYEVYLLEATYKDPAGCAARNIHGFKLADIQKMAEQWEEAPPLYLHLDIQSLFGGDDLIDQSIQEVDMDTDDTAGDGEAHHSQENDDCNSSEPKSFEQESDHGSTKLGKRWSTEEEEIVPGKNELERSKWSKDLSVDRHDSKSAIGNTSALSGLIQAYGKGVNFVHWGDKVDTSGFSIGTNKKQSASSLIIGPGAGYNLKSNPLPEDNTVAEITGRISLETKKRFNEQLRAERESFRAVFDRRRLRVDGLLNADDD</sequence>
<evidence type="ECO:0000256" key="1">
    <source>
        <dbReference type="SAM" id="MobiDB-lite"/>
    </source>
</evidence>
<dbReference type="GO" id="GO:0032204">
    <property type="term" value="P:regulation of telomere maintenance"/>
    <property type="evidence" value="ECO:0007669"/>
    <property type="project" value="TreeGrafter"/>
</dbReference>
<feature type="region of interest" description="Disordered" evidence="1">
    <location>
        <begin position="268"/>
        <end position="299"/>
    </location>
</feature>
<dbReference type="GO" id="GO:0005634">
    <property type="term" value="C:nucleus"/>
    <property type="evidence" value="ECO:0007669"/>
    <property type="project" value="InterPro"/>
</dbReference>
<dbReference type="OrthoDB" id="513595at2759"/>
<dbReference type="PANTHER" id="PTHR13413:SF0">
    <property type="entry name" value="YLP MOTIF-CONTAINING PROTEIN 1"/>
    <property type="match status" value="1"/>
</dbReference>
<gene>
    <name evidence="2" type="ORF">MA16_Dca023964</name>
</gene>
<feature type="region of interest" description="Disordered" evidence="1">
    <location>
        <begin position="208"/>
        <end position="229"/>
    </location>
</feature>
<evidence type="ECO:0008006" key="4">
    <source>
        <dbReference type="Google" id="ProtNLM"/>
    </source>
</evidence>
<feature type="compositionally biased region" description="Polar residues" evidence="1">
    <location>
        <begin position="274"/>
        <end position="299"/>
    </location>
</feature>
<dbReference type="STRING" id="906689.A0A2I0VJG7"/>
<dbReference type="InterPro" id="IPR027417">
    <property type="entry name" value="P-loop_NTPase"/>
</dbReference>
<dbReference type="PANTHER" id="PTHR13413">
    <property type="entry name" value="YLP MOTIF CONTAINING PROTEIN NUCLEAR PROTEIN ZAP"/>
    <property type="match status" value="1"/>
</dbReference>
<organism evidence="2 3">
    <name type="scientific">Dendrobium catenatum</name>
    <dbReference type="NCBI Taxonomy" id="906689"/>
    <lineage>
        <taxon>Eukaryota</taxon>
        <taxon>Viridiplantae</taxon>
        <taxon>Streptophyta</taxon>
        <taxon>Embryophyta</taxon>
        <taxon>Tracheophyta</taxon>
        <taxon>Spermatophyta</taxon>
        <taxon>Magnoliopsida</taxon>
        <taxon>Liliopsida</taxon>
        <taxon>Asparagales</taxon>
        <taxon>Orchidaceae</taxon>
        <taxon>Epidendroideae</taxon>
        <taxon>Malaxideae</taxon>
        <taxon>Dendrobiinae</taxon>
        <taxon>Dendrobium</taxon>
    </lineage>
</organism>
<accession>A0A2I0VJG7</accession>
<dbReference type="EMBL" id="KZ503480">
    <property type="protein sequence ID" value="PKU63554.1"/>
    <property type="molecule type" value="Genomic_DNA"/>
</dbReference>
<dbReference type="SUPFAM" id="SSF52540">
    <property type="entry name" value="P-loop containing nucleoside triphosphate hydrolases"/>
    <property type="match status" value="1"/>
</dbReference>
<name>A0A2I0VJG7_9ASPA</name>